<sequence length="105" mass="12208">MTTTYYKIETINGKILKISEGALKMSSTLSLATEYLEDLDEAIPVYDFEADILELVFDYCEKRYEEKSNMGTVGWRMIPVDQAENFYAAAEYLGIHFLCQKEEFY</sequence>
<evidence type="ECO:0000259" key="2">
    <source>
        <dbReference type="Pfam" id="PF03931"/>
    </source>
</evidence>
<dbReference type="InterPro" id="IPR011333">
    <property type="entry name" value="SKP1/BTB/POZ_sf"/>
</dbReference>
<comment type="similarity">
    <text evidence="1">Belongs to the SKP1 family.</text>
</comment>
<dbReference type="GO" id="GO:0006511">
    <property type="term" value="P:ubiquitin-dependent protein catabolic process"/>
    <property type="evidence" value="ECO:0007669"/>
    <property type="project" value="InterPro"/>
</dbReference>
<protein>
    <recommendedName>
        <fullName evidence="2">SKP1 component POZ domain-containing protein</fullName>
    </recommendedName>
</protein>
<dbReference type="SMART" id="SM00512">
    <property type="entry name" value="Skp1"/>
    <property type="match status" value="1"/>
</dbReference>
<evidence type="ECO:0000313" key="4">
    <source>
        <dbReference type="Proteomes" id="UP000298663"/>
    </source>
</evidence>
<proteinExistence type="inferred from homology"/>
<evidence type="ECO:0000256" key="1">
    <source>
        <dbReference type="ARBA" id="ARBA00009993"/>
    </source>
</evidence>
<keyword evidence="4" id="KW-1185">Reference proteome</keyword>
<comment type="caution">
    <text evidence="3">The sequence shown here is derived from an EMBL/GenBank/DDBJ whole genome shotgun (WGS) entry which is preliminary data.</text>
</comment>
<dbReference type="Proteomes" id="UP000298663">
    <property type="component" value="Unassembled WGS sequence"/>
</dbReference>
<feature type="domain" description="SKP1 component POZ" evidence="2">
    <location>
        <begin position="7"/>
        <end position="63"/>
    </location>
</feature>
<dbReference type="Pfam" id="PF03931">
    <property type="entry name" value="Skp1_POZ"/>
    <property type="match status" value="1"/>
</dbReference>
<dbReference type="InterPro" id="IPR016073">
    <property type="entry name" value="Skp1_comp_POZ"/>
</dbReference>
<dbReference type="AlphaFoldDB" id="A0A4U5MJ46"/>
<evidence type="ECO:0000313" key="3">
    <source>
        <dbReference type="EMBL" id="TKR69093.1"/>
    </source>
</evidence>
<organism evidence="3 4">
    <name type="scientific">Steinernema carpocapsae</name>
    <name type="common">Entomopathogenic nematode</name>
    <dbReference type="NCBI Taxonomy" id="34508"/>
    <lineage>
        <taxon>Eukaryota</taxon>
        <taxon>Metazoa</taxon>
        <taxon>Ecdysozoa</taxon>
        <taxon>Nematoda</taxon>
        <taxon>Chromadorea</taxon>
        <taxon>Rhabditida</taxon>
        <taxon>Tylenchina</taxon>
        <taxon>Panagrolaimomorpha</taxon>
        <taxon>Strongyloidoidea</taxon>
        <taxon>Steinernematidae</taxon>
        <taxon>Steinernema</taxon>
    </lineage>
</organism>
<reference evidence="3 4" key="1">
    <citation type="journal article" date="2015" name="Genome Biol.">
        <title>Comparative genomics of Steinernema reveals deeply conserved gene regulatory networks.</title>
        <authorList>
            <person name="Dillman A.R."/>
            <person name="Macchietto M."/>
            <person name="Porter C.F."/>
            <person name="Rogers A."/>
            <person name="Williams B."/>
            <person name="Antoshechkin I."/>
            <person name="Lee M.M."/>
            <person name="Goodwin Z."/>
            <person name="Lu X."/>
            <person name="Lewis E.E."/>
            <person name="Goodrich-Blair H."/>
            <person name="Stock S.P."/>
            <person name="Adams B.J."/>
            <person name="Sternberg P.W."/>
            <person name="Mortazavi A."/>
        </authorList>
    </citation>
    <scope>NUCLEOTIDE SEQUENCE [LARGE SCALE GENOMIC DNA]</scope>
    <source>
        <strain evidence="3 4">ALL</strain>
    </source>
</reference>
<dbReference type="EMBL" id="AZBU02000007">
    <property type="protein sequence ID" value="TKR69093.1"/>
    <property type="molecule type" value="Genomic_DNA"/>
</dbReference>
<accession>A0A4U5MJ46</accession>
<dbReference type="SUPFAM" id="SSF54695">
    <property type="entry name" value="POZ domain"/>
    <property type="match status" value="1"/>
</dbReference>
<dbReference type="Gene3D" id="3.30.710.10">
    <property type="entry name" value="Potassium Channel Kv1.1, Chain A"/>
    <property type="match status" value="1"/>
</dbReference>
<dbReference type="InterPro" id="IPR001232">
    <property type="entry name" value="SKP1-like"/>
</dbReference>
<gene>
    <name evidence="3" type="ORF">L596_021291</name>
</gene>
<name>A0A4U5MJ46_STECR</name>
<reference evidence="3 4" key="2">
    <citation type="journal article" date="2019" name="G3 (Bethesda)">
        <title>Hybrid Assembly of the Genome of the Entomopathogenic Nematode Steinernema carpocapsae Identifies the X-Chromosome.</title>
        <authorList>
            <person name="Serra L."/>
            <person name="Macchietto M."/>
            <person name="Macias-Munoz A."/>
            <person name="McGill C.J."/>
            <person name="Rodriguez I.M."/>
            <person name="Rodriguez B."/>
            <person name="Murad R."/>
            <person name="Mortazavi A."/>
        </authorList>
    </citation>
    <scope>NUCLEOTIDE SEQUENCE [LARGE SCALE GENOMIC DNA]</scope>
    <source>
        <strain evidence="3 4">ALL</strain>
    </source>
</reference>